<evidence type="ECO:0000256" key="3">
    <source>
        <dbReference type="SAM" id="MobiDB-lite"/>
    </source>
</evidence>
<protein>
    <submittedName>
        <fullName evidence="4">CCDC9 protein</fullName>
    </submittedName>
</protein>
<feature type="compositionally biased region" description="Acidic residues" evidence="3">
    <location>
        <begin position="235"/>
        <end position="255"/>
    </location>
</feature>
<evidence type="ECO:0000256" key="2">
    <source>
        <dbReference type="ARBA" id="ARBA00023054"/>
    </source>
</evidence>
<dbReference type="PANTHER" id="PTHR15635">
    <property type="entry name" value="COILED-COIL DOMAIN CONTAINING PROTEIN 9"/>
    <property type="match status" value="1"/>
</dbReference>
<dbReference type="PANTHER" id="PTHR15635:SF11">
    <property type="entry name" value="COILED-COIL DOMAIN-CONTAINING PROTEIN 9"/>
    <property type="match status" value="1"/>
</dbReference>
<dbReference type="Proteomes" id="UP001166093">
    <property type="component" value="Unassembled WGS sequence"/>
</dbReference>
<evidence type="ECO:0000313" key="4">
    <source>
        <dbReference type="EMBL" id="MBN3286418.1"/>
    </source>
</evidence>
<reference evidence="4" key="1">
    <citation type="journal article" date="2021" name="Cell">
        <title>Tracing the genetic footprints of vertebrate landing in non-teleost ray-finned fishes.</title>
        <authorList>
            <person name="Bi X."/>
            <person name="Wang K."/>
            <person name="Yang L."/>
            <person name="Pan H."/>
            <person name="Jiang H."/>
            <person name="Wei Q."/>
            <person name="Fang M."/>
            <person name="Yu H."/>
            <person name="Zhu C."/>
            <person name="Cai Y."/>
            <person name="He Y."/>
            <person name="Gan X."/>
            <person name="Zeng H."/>
            <person name="Yu D."/>
            <person name="Zhu Y."/>
            <person name="Jiang H."/>
            <person name="Qiu Q."/>
            <person name="Yang H."/>
            <person name="Zhang Y.E."/>
            <person name="Wang W."/>
            <person name="Zhu M."/>
            <person name="He S."/>
            <person name="Zhang G."/>
        </authorList>
    </citation>
    <scope>NUCLEOTIDE SEQUENCE</scope>
    <source>
        <strain evidence="4">Pddl_001</strain>
    </source>
</reference>
<name>A0ABS2YI57_POLSP</name>
<keyword evidence="1" id="KW-0597">Phosphoprotein</keyword>
<organism evidence="4 5">
    <name type="scientific">Polyodon spathula</name>
    <name type="common">North American paddlefish</name>
    <name type="synonym">Squalus spathula</name>
    <dbReference type="NCBI Taxonomy" id="7913"/>
    <lineage>
        <taxon>Eukaryota</taxon>
        <taxon>Metazoa</taxon>
        <taxon>Chordata</taxon>
        <taxon>Craniata</taxon>
        <taxon>Vertebrata</taxon>
        <taxon>Euteleostomi</taxon>
        <taxon>Actinopterygii</taxon>
        <taxon>Chondrostei</taxon>
        <taxon>Acipenseriformes</taxon>
        <taxon>Polyodontidae</taxon>
        <taxon>Polyodon</taxon>
    </lineage>
</organism>
<feature type="compositionally biased region" description="Basic and acidic residues" evidence="3">
    <location>
        <begin position="175"/>
        <end position="228"/>
    </location>
</feature>
<sequence>MNEEMEKIAEYERGNRSDGQGEKNPGRNFLDDYRRSGPVPDADRKEGSRRHVRNWGGVDFERVKTGGPEWDKEWQGRRAGGPKGCVDMTMLMTGRERSEYERWKQEREQIDQDRLARHRNATGQWRREWDAQKTESMFKEACAAMQEQGETDSRREENKRPPKQPTFGDFLGQGKGREAGRGRGRGRDRNYSMHDNRWEEEVKGGEAEGKKEAGPPRNKDEAQKKAEDEGAPSQEADEDQWEDANDGEEGEEEEEKEKKPPQKQKKRPSLLTASKPLRSSTTQPRRKEGLRAGGDHPKQQLPPKQTTPEPPSPEPRKPLSPFSLADGYHPVSNWGEEMELQSPRGNLGELALGRPSSADPKPTPPESGPSCTKLLLGEDPEVGAESKAEPGEPERGRETRSPARDEGSSEEKLNSPADLQTEPEPAARSLVESENVSGGLETGVASEGLLETGREAQGPARDEGSSEEKLNSPADLQTEPEPAAQSLVESENVSGGLETGVASEGLLETGREAQGPARDEGSSEEKLNSPADPSTEPEPAARSLVESENVSGGLEVSGLSTSMPESEEEGEGAVELKLHSAAPDSQGTSDETEERENEPGSTETAAASQSEERLAAESDPSLERAPAVPEPQMDTPPSSEADPSSQVSNPQPDQDLELATESQTATG</sequence>
<gene>
    <name evidence="4" type="primary">Ccdc9</name>
    <name evidence="4" type="ORF">GTO93_0019721</name>
</gene>
<proteinExistence type="predicted"/>
<feature type="compositionally biased region" description="Basic and acidic residues" evidence="3">
    <location>
        <begin position="59"/>
        <end position="76"/>
    </location>
</feature>
<feature type="compositionally biased region" description="Basic and acidic residues" evidence="3">
    <location>
        <begin position="1"/>
        <end position="46"/>
    </location>
</feature>
<feature type="compositionally biased region" description="Basic and acidic residues" evidence="3">
    <location>
        <begin position="460"/>
        <end position="470"/>
    </location>
</feature>
<keyword evidence="5" id="KW-1185">Reference proteome</keyword>
<feature type="compositionally biased region" description="Basic and acidic residues" evidence="3">
    <location>
        <begin position="104"/>
        <end position="115"/>
    </location>
</feature>
<evidence type="ECO:0000256" key="1">
    <source>
        <dbReference type="ARBA" id="ARBA00022553"/>
    </source>
</evidence>
<dbReference type="Pfam" id="PF15266">
    <property type="entry name" value="DUF4594"/>
    <property type="match status" value="1"/>
</dbReference>
<feature type="compositionally biased region" description="Basic and acidic residues" evidence="3">
    <location>
        <begin position="151"/>
        <end position="160"/>
    </location>
</feature>
<feature type="compositionally biased region" description="Basic and acidic residues" evidence="3">
    <location>
        <begin position="384"/>
        <end position="413"/>
    </location>
</feature>
<feature type="compositionally biased region" description="Polar residues" evidence="3">
    <location>
        <begin position="599"/>
        <end position="609"/>
    </location>
</feature>
<dbReference type="InterPro" id="IPR029336">
    <property type="entry name" value="DUF4594"/>
</dbReference>
<dbReference type="EMBL" id="JAAWVQ010157731">
    <property type="protein sequence ID" value="MBN3286418.1"/>
    <property type="molecule type" value="Genomic_DNA"/>
</dbReference>
<comment type="caution">
    <text evidence="4">The sequence shown here is derived from an EMBL/GenBank/DDBJ whole genome shotgun (WGS) entry which is preliminary data.</text>
</comment>
<evidence type="ECO:0000313" key="5">
    <source>
        <dbReference type="Proteomes" id="UP001166093"/>
    </source>
</evidence>
<feature type="region of interest" description="Disordered" evidence="3">
    <location>
        <begin position="104"/>
        <end position="667"/>
    </location>
</feature>
<feature type="compositionally biased region" description="Basic and acidic residues" evidence="3">
    <location>
        <begin position="517"/>
        <end position="527"/>
    </location>
</feature>
<feature type="compositionally biased region" description="Basic and acidic residues" evidence="3">
    <location>
        <begin position="285"/>
        <end position="298"/>
    </location>
</feature>
<accession>A0ABS2YI57</accession>
<feature type="compositionally biased region" description="Basic and acidic residues" evidence="3">
    <location>
        <begin position="125"/>
        <end position="138"/>
    </location>
</feature>
<feature type="compositionally biased region" description="Polar residues" evidence="3">
    <location>
        <begin position="635"/>
        <end position="652"/>
    </location>
</feature>
<feature type="non-terminal residue" evidence="4">
    <location>
        <position position="667"/>
    </location>
</feature>
<keyword evidence="2" id="KW-0175">Coiled coil</keyword>
<feature type="region of interest" description="Disordered" evidence="3">
    <location>
        <begin position="1"/>
        <end position="86"/>
    </location>
</feature>
<feature type="non-terminal residue" evidence="4">
    <location>
        <position position="1"/>
    </location>
</feature>